<evidence type="ECO:0000256" key="10">
    <source>
        <dbReference type="SAM" id="SignalP"/>
    </source>
</evidence>
<dbReference type="InterPro" id="IPR001128">
    <property type="entry name" value="Cyt_P450"/>
</dbReference>
<dbReference type="EMBL" id="WHUW01000075">
    <property type="protein sequence ID" value="KAF8428042.1"/>
    <property type="molecule type" value="Genomic_DNA"/>
</dbReference>
<evidence type="ECO:0000256" key="6">
    <source>
        <dbReference type="ARBA" id="ARBA00023002"/>
    </source>
</evidence>
<evidence type="ECO:0000256" key="5">
    <source>
        <dbReference type="ARBA" id="ARBA00022723"/>
    </source>
</evidence>
<evidence type="ECO:0000256" key="3">
    <source>
        <dbReference type="ARBA" id="ARBA00010617"/>
    </source>
</evidence>
<gene>
    <name evidence="11" type="ORF">L210DRAFT_3634336</name>
</gene>
<dbReference type="InterPro" id="IPR036396">
    <property type="entry name" value="Cyt_P450_sf"/>
</dbReference>
<name>A0AAD4BGX6_BOLED</name>
<feature type="chain" id="PRO_5042202291" evidence="10">
    <location>
        <begin position="25"/>
        <end position="496"/>
    </location>
</feature>
<proteinExistence type="inferred from homology"/>
<dbReference type="PRINTS" id="PR00463">
    <property type="entry name" value="EP450I"/>
</dbReference>
<dbReference type="CDD" id="cd11065">
    <property type="entry name" value="CYP64-like"/>
    <property type="match status" value="1"/>
</dbReference>
<evidence type="ECO:0000256" key="7">
    <source>
        <dbReference type="ARBA" id="ARBA00023004"/>
    </source>
</evidence>
<evidence type="ECO:0000313" key="12">
    <source>
        <dbReference type="Proteomes" id="UP001194468"/>
    </source>
</evidence>
<reference evidence="11" key="1">
    <citation type="submission" date="2019-10" db="EMBL/GenBank/DDBJ databases">
        <authorList>
            <consortium name="DOE Joint Genome Institute"/>
            <person name="Kuo A."/>
            <person name="Miyauchi S."/>
            <person name="Kiss E."/>
            <person name="Drula E."/>
            <person name="Kohler A."/>
            <person name="Sanchez-Garcia M."/>
            <person name="Andreopoulos B."/>
            <person name="Barry K.W."/>
            <person name="Bonito G."/>
            <person name="Buee M."/>
            <person name="Carver A."/>
            <person name="Chen C."/>
            <person name="Cichocki N."/>
            <person name="Clum A."/>
            <person name="Culley D."/>
            <person name="Crous P.W."/>
            <person name="Fauchery L."/>
            <person name="Girlanda M."/>
            <person name="Hayes R."/>
            <person name="Keri Z."/>
            <person name="LaButti K."/>
            <person name="Lipzen A."/>
            <person name="Lombard V."/>
            <person name="Magnuson J."/>
            <person name="Maillard F."/>
            <person name="Morin E."/>
            <person name="Murat C."/>
            <person name="Nolan M."/>
            <person name="Ohm R."/>
            <person name="Pangilinan J."/>
            <person name="Pereira M."/>
            <person name="Perotto S."/>
            <person name="Peter M."/>
            <person name="Riley R."/>
            <person name="Sitrit Y."/>
            <person name="Stielow B."/>
            <person name="Szollosi G."/>
            <person name="Zifcakova L."/>
            <person name="Stursova M."/>
            <person name="Spatafora J.W."/>
            <person name="Tedersoo L."/>
            <person name="Vaario L.-M."/>
            <person name="Yamada A."/>
            <person name="Yan M."/>
            <person name="Wang P."/>
            <person name="Xu J."/>
            <person name="Bruns T."/>
            <person name="Baldrian P."/>
            <person name="Vilgalys R."/>
            <person name="Henrissat B."/>
            <person name="Grigoriev I.V."/>
            <person name="Hibbett D."/>
            <person name="Nagy L.G."/>
            <person name="Martin F.M."/>
        </authorList>
    </citation>
    <scope>NUCLEOTIDE SEQUENCE</scope>
    <source>
        <strain evidence="11">BED1</strain>
    </source>
</reference>
<dbReference type="Gene3D" id="1.10.630.10">
    <property type="entry name" value="Cytochrome P450"/>
    <property type="match status" value="1"/>
</dbReference>
<feature type="binding site" description="axial binding residue" evidence="9">
    <location>
        <position position="425"/>
    </location>
    <ligand>
        <name>heme</name>
        <dbReference type="ChEBI" id="CHEBI:30413"/>
    </ligand>
    <ligandPart>
        <name>Fe</name>
        <dbReference type="ChEBI" id="CHEBI:18248"/>
    </ligandPart>
</feature>
<dbReference type="GO" id="GO:0005506">
    <property type="term" value="F:iron ion binding"/>
    <property type="evidence" value="ECO:0007669"/>
    <property type="project" value="InterPro"/>
</dbReference>
<protein>
    <submittedName>
        <fullName evidence="11">Cytochrome P450</fullName>
    </submittedName>
</protein>
<evidence type="ECO:0000313" key="11">
    <source>
        <dbReference type="EMBL" id="KAF8428042.1"/>
    </source>
</evidence>
<dbReference type="PANTHER" id="PTHR46300">
    <property type="entry name" value="P450, PUTATIVE (EUROFUNG)-RELATED-RELATED"/>
    <property type="match status" value="1"/>
</dbReference>
<sequence>MGFGTLFKLVFSICLYQLYTMYRARRLPPGISGLQCLLAVPKEKPWVKMLELTQKYGDIASQSFLGYNMIIVSSARIASDLLEKRGTNYNDRPRSVMGGELSGWGKMMVLCDYNNWFRSQRKWIAHDIGSHATVAKLHRMIEGETRRTLRSALAEPDRIRAHLRKNFTSVVLRLSHGYITQEGDDPLVDLAEVANSQLSKATVYGGNFVDFLPFLKYIPSWFPGAGFKKRAKENTVVLHDLLEIPHNHVMSQLTTGTAIPSLSSRLLSMPDLTEDLVDNIKWTALTMYRAGADTSSAVTYAFYLAMTLYPDVMKKAQRELDSVVGTNRLPTFADRPSLPYVEALFTEILRWHVPIPFTMRRAAADDEQDGYFIPAGSYVIVNIWALLRDERTYQDPLEFKPERFLGNDPETHPSNVCFGLARRRCPGHFLVNSTVWLMCVQSLAVFDISKHVENGVEVTPEVNQVGGLIVHMAPFKCAIKPRSAAAKDLVKEELVI</sequence>
<evidence type="ECO:0000256" key="8">
    <source>
        <dbReference type="ARBA" id="ARBA00023033"/>
    </source>
</evidence>
<keyword evidence="12" id="KW-1185">Reference proteome</keyword>
<dbReference type="InterPro" id="IPR002401">
    <property type="entry name" value="Cyt_P450_E_grp-I"/>
</dbReference>
<dbReference type="InterPro" id="IPR050364">
    <property type="entry name" value="Cytochrome_P450_fung"/>
</dbReference>
<keyword evidence="4 9" id="KW-0349">Heme</keyword>
<dbReference type="GO" id="GO:0004497">
    <property type="term" value="F:monooxygenase activity"/>
    <property type="evidence" value="ECO:0007669"/>
    <property type="project" value="UniProtKB-KW"/>
</dbReference>
<dbReference type="GO" id="GO:0020037">
    <property type="term" value="F:heme binding"/>
    <property type="evidence" value="ECO:0007669"/>
    <property type="project" value="InterPro"/>
</dbReference>
<dbReference type="SUPFAM" id="SSF48264">
    <property type="entry name" value="Cytochrome P450"/>
    <property type="match status" value="1"/>
</dbReference>
<evidence type="ECO:0000256" key="2">
    <source>
        <dbReference type="ARBA" id="ARBA00005179"/>
    </source>
</evidence>
<comment type="caution">
    <text evidence="11">The sequence shown here is derived from an EMBL/GenBank/DDBJ whole genome shotgun (WGS) entry which is preliminary data.</text>
</comment>
<evidence type="ECO:0000256" key="4">
    <source>
        <dbReference type="ARBA" id="ARBA00022617"/>
    </source>
</evidence>
<comment type="pathway">
    <text evidence="2">Secondary metabolite biosynthesis.</text>
</comment>
<evidence type="ECO:0000256" key="9">
    <source>
        <dbReference type="PIRSR" id="PIRSR602401-1"/>
    </source>
</evidence>
<dbReference type="Proteomes" id="UP001194468">
    <property type="component" value="Unassembled WGS sequence"/>
</dbReference>
<feature type="signal peptide" evidence="10">
    <location>
        <begin position="1"/>
        <end position="24"/>
    </location>
</feature>
<organism evidence="11 12">
    <name type="scientific">Boletus edulis BED1</name>
    <dbReference type="NCBI Taxonomy" id="1328754"/>
    <lineage>
        <taxon>Eukaryota</taxon>
        <taxon>Fungi</taxon>
        <taxon>Dikarya</taxon>
        <taxon>Basidiomycota</taxon>
        <taxon>Agaricomycotina</taxon>
        <taxon>Agaricomycetes</taxon>
        <taxon>Agaricomycetidae</taxon>
        <taxon>Boletales</taxon>
        <taxon>Boletineae</taxon>
        <taxon>Boletaceae</taxon>
        <taxon>Boletoideae</taxon>
        <taxon>Boletus</taxon>
    </lineage>
</organism>
<keyword evidence="8" id="KW-0503">Monooxygenase</keyword>
<keyword evidence="6" id="KW-0560">Oxidoreductase</keyword>
<accession>A0AAD4BGX6</accession>
<dbReference type="GO" id="GO:0016705">
    <property type="term" value="F:oxidoreductase activity, acting on paired donors, with incorporation or reduction of molecular oxygen"/>
    <property type="evidence" value="ECO:0007669"/>
    <property type="project" value="InterPro"/>
</dbReference>
<keyword evidence="7 9" id="KW-0408">Iron</keyword>
<dbReference type="Pfam" id="PF00067">
    <property type="entry name" value="p450"/>
    <property type="match status" value="1"/>
</dbReference>
<keyword evidence="5 9" id="KW-0479">Metal-binding</keyword>
<comment type="cofactor">
    <cofactor evidence="1 9">
        <name>heme</name>
        <dbReference type="ChEBI" id="CHEBI:30413"/>
    </cofactor>
</comment>
<comment type="similarity">
    <text evidence="3">Belongs to the cytochrome P450 family.</text>
</comment>
<dbReference type="AlphaFoldDB" id="A0AAD4BGX6"/>
<evidence type="ECO:0000256" key="1">
    <source>
        <dbReference type="ARBA" id="ARBA00001971"/>
    </source>
</evidence>
<keyword evidence="10" id="KW-0732">Signal</keyword>
<reference evidence="11" key="2">
    <citation type="journal article" date="2020" name="Nat. Commun.">
        <title>Large-scale genome sequencing of mycorrhizal fungi provides insights into the early evolution of symbiotic traits.</title>
        <authorList>
            <person name="Miyauchi S."/>
            <person name="Kiss E."/>
            <person name="Kuo A."/>
            <person name="Drula E."/>
            <person name="Kohler A."/>
            <person name="Sanchez-Garcia M."/>
            <person name="Morin E."/>
            <person name="Andreopoulos B."/>
            <person name="Barry K.W."/>
            <person name="Bonito G."/>
            <person name="Buee M."/>
            <person name="Carver A."/>
            <person name="Chen C."/>
            <person name="Cichocki N."/>
            <person name="Clum A."/>
            <person name="Culley D."/>
            <person name="Crous P.W."/>
            <person name="Fauchery L."/>
            <person name="Girlanda M."/>
            <person name="Hayes R.D."/>
            <person name="Keri Z."/>
            <person name="LaButti K."/>
            <person name="Lipzen A."/>
            <person name="Lombard V."/>
            <person name="Magnuson J."/>
            <person name="Maillard F."/>
            <person name="Murat C."/>
            <person name="Nolan M."/>
            <person name="Ohm R.A."/>
            <person name="Pangilinan J."/>
            <person name="Pereira M.F."/>
            <person name="Perotto S."/>
            <person name="Peter M."/>
            <person name="Pfister S."/>
            <person name="Riley R."/>
            <person name="Sitrit Y."/>
            <person name="Stielow J.B."/>
            <person name="Szollosi G."/>
            <person name="Zifcakova L."/>
            <person name="Stursova M."/>
            <person name="Spatafora J.W."/>
            <person name="Tedersoo L."/>
            <person name="Vaario L.M."/>
            <person name="Yamada A."/>
            <person name="Yan M."/>
            <person name="Wang P."/>
            <person name="Xu J."/>
            <person name="Bruns T."/>
            <person name="Baldrian P."/>
            <person name="Vilgalys R."/>
            <person name="Dunand C."/>
            <person name="Henrissat B."/>
            <person name="Grigoriev I.V."/>
            <person name="Hibbett D."/>
            <person name="Nagy L.G."/>
            <person name="Martin F.M."/>
        </authorList>
    </citation>
    <scope>NUCLEOTIDE SEQUENCE</scope>
    <source>
        <strain evidence="11">BED1</strain>
    </source>
</reference>
<dbReference type="PANTHER" id="PTHR46300:SF7">
    <property type="entry name" value="P450, PUTATIVE (EUROFUNG)-RELATED"/>
    <property type="match status" value="1"/>
</dbReference>